<dbReference type="PaxDb" id="2850-Phatr44259"/>
<dbReference type="RefSeq" id="XP_002178152.1">
    <property type="nucleotide sequence ID" value="XM_002178116.1"/>
</dbReference>
<dbReference type="AlphaFoldDB" id="B7FTH6"/>
<name>B7FTH6_PHATC</name>
<reference evidence="2 3" key="1">
    <citation type="journal article" date="2008" name="Nature">
        <title>The Phaeodactylum genome reveals the evolutionary history of diatom genomes.</title>
        <authorList>
            <person name="Bowler C."/>
            <person name="Allen A.E."/>
            <person name="Badger J.H."/>
            <person name="Grimwood J."/>
            <person name="Jabbari K."/>
            <person name="Kuo A."/>
            <person name="Maheswari U."/>
            <person name="Martens C."/>
            <person name="Maumus F."/>
            <person name="Otillar R.P."/>
            <person name="Rayko E."/>
            <person name="Salamov A."/>
            <person name="Vandepoele K."/>
            <person name="Beszteri B."/>
            <person name="Gruber A."/>
            <person name="Heijde M."/>
            <person name="Katinka M."/>
            <person name="Mock T."/>
            <person name="Valentin K."/>
            <person name="Verret F."/>
            <person name="Berges J.A."/>
            <person name="Brownlee C."/>
            <person name="Cadoret J.P."/>
            <person name="Chiovitti A."/>
            <person name="Choi C.J."/>
            <person name="Coesel S."/>
            <person name="De Martino A."/>
            <person name="Detter J.C."/>
            <person name="Durkin C."/>
            <person name="Falciatore A."/>
            <person name="Fournet J."/>
            <person name="Haruta M."/>
            <person name="Huysman M.J."/>
            <person name="Jenkins B.D."/>
            <person name="Jiroutova K."/>
            <person name="Jorgensen R.E."/>
            <person name="Joubert Y."/>
            <person name="Kaplan A."/>
            <person name="Kroger N."/>
            <person name="Kroth P.G."/>
            <person name="La Roche J."/>
            <person name="Lindquist E."/>
            <person name="Lommer M."/>
            <person name="Martin-Jezequel V."/>
            <person name="Lopez P.J."/>
            <person name="Lucas S."/>
            <person name="Mangogna M."/>
            <person name="McGinnis K."/>
            <person name="Medlin L.K."/>
            <person name="Montsant A."/>
            <person name="Oudot-Le Secq M.P."/>
            <person name="Napoli C."/>
            <person name="Obornik M."/>
            <person name="Parker M.S."/>
            <person name="Petit J.L."/>
            <person name="Porcel B.M."/>
            <person name="Poulsen N."/>
            <person name="Robison M."/>
            <person name="Rychlewski L."/>
            <person name="Rynearson T.A."/>
            <person name="Schmutz J."/>
            <person name="Shapiro H."/>
            <person name="Siaut M."/>
            <person name="Stanley M."/>
            <person name="Sussman M.R."/>
            <person name="Taylor A.R."/>
            <person name="Vardi A."/>
            <person name="von Dassow P."/>
            <person name="Vyverman W."/>
            <person name="Willis A."/>
            <person name="Wyrwicz L.S."/>
            <person name="Rokhsar D.S."/>
            <person name="Weissenbach J."/>
            <person name="Armbrust E.V."/>
            <person name="Green B.R."/>
            <person name="Van de Peer Y."/>
            <person name="Grigoriev I.V."/>
        </authorList>
    </citation>
    <scope>NUCLEOTIDE SEQUENCE [LARGE SCALE GENOMIC DNA]</scope>
    <source>
        <strain evidence="2 3">CCAP 1055/1</strain>
    </source>
</reference>
<dbReference type="KEGG" id="pti:PHATRDRAFT_44259"/>
<protein>
    <submittedName>
        <fullName evidence="2">Uncharacterized protein</fullName>
    </submittedName>
</protein>
<feature type="coiled-coil region" evidence="1">
    <location>
        <begin position="192"/>
        <end position="278"/>
    </location>
</feature>
<keyword evidence="1" id="KW-0175">Coiled coil</keyword>
<gene>
    <name evidence="2" type="ORF">PHATRDRAFT_44259</name>
</gene>
<sequence length="725" mass="83273">MGFFQIQVPFKNDLDNKSQSSFATVKGAARSYKDVWYRRFLKPLSKKDSRVSNRDVFRRRAFYSSGIPVAELEGFHEFFEPSYRRYSPLYGLLFSYNNMVDNLYRYGNADAEPAVALIRSLFHQLPGGDVQPTHLGSEPGAHLSASIIGLLIEKFESLKHRLEEMPHQEAMAFLVNELLQQTVNHPDYQLERKELIEDSVKAQQNLNHLRRRDEESQPVRDEIKMLEGDVIKASRHKVKRLKKQLEKFKDKQAIQKTISEIEITMKSAEKKVADLRSQIVTSLDFKLARKNLQRAEQMVEQEKSGREAYVTALASSFLRYDLESANPSCLPKYTTAAVLLAYMWRKYDGIHFLEEYFEVMERMGVLIRPAGERGDLLKQESDCTLDSSVRKLPRVQEWSAGDTEAAAIVVIGQPGVIRRPTIVPFSYITWAAYSEFPDCGETALRNFLNQLLYNPNTGMFDHGLLKLLRAAYYPNMNPKLLQFYQRHVSPQDSTSQETAVEWIDTTTGLNDGRDGDVLIRYRREKQQTNIASPLKNLLRVFNALFGIEPLDKESLPEVIDHMNELRDTRLRVDMARVRDDGFGVVSLSDGKVRYELQSYKPVHFGFVQAETLRSDAAGKQVYGIFRKLKKYSCGIPHVAFDKQAYFEQLALASLFVPYQLNSGRIKPFFRVAPAHYMLLFADMTGPAQRLAAVEWAKGRESNDQLEAFIKGIESYQEPDFMPRPK</sequence>
<dbReference type="Proteomes" id="UP000000759">
    <property type="component" value="Chromosome 4"/>
</dbReference>
<accession>B7FTH6</accession>
<evidence type="ECO:0000313" key="2">
    <source>
        <dbReference type="EMBL" id="EEC49817.1"/>
    </source>
</evidence>
<dbReference type="InParanoid" id="B7FTH6"/>
<keyword evidence="3" id="KW-1185">Reference proteome</keyword>
<dbReference type="OrthoDB" id="10513302at2759"/>
<evidence type="ECO:0000313" key="3">
    <source>
        <dbReference type="Proteomes" id="UP000000759"/>
    </source>
</evidence>
<reference evidence="3" key="2">
    <citation type="submission" date="2008-08" db="EMBL/GenBank/DDBJ databases">
        <authorList>
            <consortium name="Diatom Consortium"/>
            <person name="Grigoriev I."/>
            <person name="Grimwood J."/>
            <person name="Kuo A."/>
            <person name="Otillar R.P."/>
            <person name="Salamov A."/>
            <person name="Detter J.C."/>
            <person name="Lindquist E."/>
            <person name="Shapiro H."/>
            <person name="Lucas S."/>
            <person name="Glavina del Rio T."/>
            <person name="Pitluck S."/>
            <person name="Rokhsar D."/>
            <person name="Bowler C."/>
        </authorList>
    </citation>
    <scope>GENOME REANNOTATION</scope>
    <source>
        <strain evidence="3">CCAP 1055/1</strain>
    </source>
</reference>
<organism evidence="2 3">
    <name type="scientific">Phaeodactylum tricornutum (strain CCAP 1055/1)</name>
    <dbReference type="NCBI Taxonomy" id="556484"/>
    <lineage>
        <taxon>Eukaryota</taxon>
        <taxon>Sar</taxon>
        <taxon>Stramenopiles</taxon>
        <taxon>Ochrophyta</taxon>
        <taxon>Bacillariophyta</taxon>
        <taxon>Bacillariophyceae</taxon>
        <taxon>Bacillariophycidae</taxon>
        <taxon>Naviculales</taxon>
        <taxon>Phaeodactylaceae</taxon>
        <taxon>Phaeodactylum</taxon>
    </lineage>
</organism>
<evidence type="ECO:0000256" key="1">
    <source>
        <dbReference type="SAM" id="Coils"/>
    </source>
</evidence>
<dbReference type="GeneID" id="7197940"/>
<proteinExistence type="predicted"/>
<dbReference type="EMBL" id="CM000607">
    <property type="protein sequence ID" value="EEC49817.1"/>
    <property type="molecule type" value="Genomic_DNA"/>
</dbReference>
<dbReference type="HOGENOM" id="CLU_381974_0_0_1"/>